<sequence>MFYVLSRRQPQDQAGLWRVESKKYKPDIHASDRLSFKLRVNPTVARPNAKGENSKRHDVVMDAKKQMGWKELPDNSRPTLAHVAYEAGACWLRDREERLGCTVANDSLRVDGYRTWRQHGRKNIELSTLDFDGDLVVNDQPRFLEALLLGVGRAKGFGCGLLLVRRL</sequence>
<dbReference type="EMBL" id="AUZY01005644">
    <property type="protein sequence ID" value="EQD57822.1"/>
    <property type="molecule type" value="Genomic_DNA"/>
</dbReference>
<dbReference type="SMART" id="SM01101">
    <property type="entry name" value="CRISPR_assoc"/>
    <property type="match status" value="1"/>
</dbReference>
<dbReference type="Pfam" id="PF08798">
    <property type="entry name" value="CRISPR_assoc"/>
    <property type="match status" value="1"/>
</dbReference>
<comment type="caution">
    <text evidence="1">The sequence shown here is derived from an EMBL/GenBank/DDBJ whole genome shotgun (WGS) entry which is preliminary data.</text>
</comment>
<dbReference type="SUPFAM" id="SSF117987">
    <property type="entry name" value="CRISPR-associated protein"/>
    <property type="match status" value="1"/>
</dbReference>
<dbReference type="NCBIfam" id="TIGR01907">
    <property type="entry name" value="casE_Cse3"/>
    <property type="match status" value="1"/>
</dbReference>
<reference evidence="1" key="2">
    <citation type="journal article" date="2014" name="ISME J.">
        <title>Microbial stratification in low pH oxic and suboxic macroscopic growths along an acid mine drainage.</title>
        <authorList>
            <person name="Mendez-Garcia C."/>
            <person name="Mesa V."/>
            <person name="Sprenger R.R."/>
            <person name="Richter M."/>
            <person name="Diez M.S."/>
            <person name="Solano J."/>
            <person name="Bargiela R."/>
            <person name="Golyshina O.V."/>
            <person name="Manteca A."/>
            <person name="Ramos J.L."/>
            <person name="Gallego J.R."/>
            <person name="Llorente I."/>
            <person name="Martins Dos Santos V.A."/>
            <person name="Jensen O.N."/>
            <person name="Pelaez A.I."/>
            <person name="Sanchez J."/>
            <person name="Ferrer M."/>
        </authorList>
    </citation>
    <scope>NUCLEOTIDE SEQUENCE</scope>
</reference>
<organism evidence="1">
    <name type="scientific">mine drainage metagenome</name>
    <dbReference type="NCBI Taxonomy" id="410659"/>
    <lineage>
        <taxon>unclassified sequences</taxon>
        <taxon>metagenomes</taxon>
        <taxon>ecological metagenomes</taxon>
    </lineage>
</organism>
<gene>
    <name evidence="1" type="ORF">B1B_08628</name>
</gene>
<name>T1AKF1_9ZZZZ</name>
<dbReference type="Gene3D" id="3.30.70.1210">
    <property type="entry name" value="Crispr-associated protein, domain 2"/>
    <property type="match status" value="1"/>
</dbReference>
<reference evidence="1" key="1">
    <citation type="submission" date="2013-08" db="EMBL/GenBank/DDBJ databases">
        <authorList>
            <person name="Mendez C."/>
            <person name="Richter M."/>
            <person name="Ferrer M."/>
            <person name="Sanchez J."/>
        </authorList>
    </citation>
    <scope>NUCLEOTIDE SEQUENCE</scope>
</reference>
<accession>T1AKF1</accession>
<proteinExistence type="predicted"/>
<dbReference type="AlphaFoldDB" id="T1AKF1"/>
<protein>
    <submittedName>
        <fullName evidence="1">CRISPR-associated Cse3 family protein</fullName>
    </submittedName>
</protein>
<dbReference type="InterPro" id="IPR010179">
    <property type="entry name" value="CRISPR-assoc_prot_Cse3"/>
</dbReference>
<evidence type="ECO:0000313" key="1">
    <source>
        <dbReference type="EMBL" id="EQD57822.1"/>
    </source>
</evidence>